<feature type="domain" description="Dynamin N-terminal" evidence="7">
    <location>
        <begin position="49"/>
        <end position="218"/>
    </location>
</feature>
<feature type="domain" description="Dynamin N-terminal" evidence="7">
    <location>
        <begin position="683"/>
        <end position="907"/>
    </location>
</feature>
<keyword evidence="5" id="KW-0472">Membrane</keyword>
<dbReference type="InterPro" id="IPR027417">
    <property type="entry name" value="P-loop_NTPase"/>
</dbReference>
<evidence type="ECO:0000256" key="4">
    <source>
        <dbReference type="ARBA" id="ARBA00023134"/>
    </source>
</evidence>
<keyword evidence="4" id="KW-0342">GTP-binding</keyword>
<dbReference type="PANTHER" id="PTHR10465:SF0">
    <property type="entry name" value="SARCALUMENIN"/>
    <property type="match status" value="1"/>
</dbReference>
<evidence type="ECO:0000313" key="9">
    <source>
        <dbReference type="Proteomes" id="UP000606653"/>
    </source>
</evidence>
<comment type="subcellular location">
    <subcellularLocation>
        <location evidence="1">Membrane</location>
    </subcellularLocation>
</comment>
<evidence type="ECO:0000256" key="6">
    <source>
        <dbReference type="SAM" id="Coils"/>
    </source>
</evidence>
<keyword evidence="3" id="KW-0378">Hydrolase</keyword>
<protein>
    <submittedName>
        <fullName evidence="8">GTPase</fullName>
    </submittedName>
</protein>
<gene>
    <name evidence="8" type="ORF">GCM10010969_29020</name>
</gene>
<dbReference type="Gene3D" id="3.40.50.300">
    <property type="entry name" value="P-loop containing nucleotide triphosphate hydrolases"/>
    <property type="match status" value="2"/>
</dbReference>
<sequence>MADTKMQSGDLHKKLERLRAALISYEDPETAVKIGQLERKWEQRELTLAFLGHFSAGKSSLINALCGEPLLPSGPLPTTANAAIIRDGDRRAEITLHPADGSSEESVSEVLPSKKENKLVLATEEMEEALARYCKDGESYATVEIWGDIPLLKGGGAYLDTPGVDSTDAAHASATDAALHLADVVFYMMDYNHVQSETNLAFAKSLSDLGKPLVLIINQVDKHREAELSFTHYKETVEQTFTDWRIGAAGILYLSVKHPEHPLSQWKHLVSLIGQLLAERDELLERGIQLAAQDLTKRHLSREREVRPAEAALMNEQEEELESEAEASLQALQSRLDELSGRGSEARDALMTDLGRTLDNAPIMPASLRDLIQVYLESQAPGFRAGGLFASKKRTEQEREQRLAAVTADFAERVEAGLDVHVRERLRAFGRELGIWNAEHEARLEQALPRVDSSWISGHLKEGARISPEYVMNFSADLRSDTLGRFRRASLEFAEQLLESRKPQDAEQTAALEEQLAGASELAEKAKRRRKVREALDLREAELMQMIGEADVLPAIRLPEIDTLSELTGRETVAIGMMQEANRRKGEQYAARQPSVVSLEESVSSGDIMRSADSLRSIPPEDALGVSDSNPQAVSGRLGILNAAADRLHEAAALIEPLPTFGSALRFMRERETSLRSGRFTLALFGAFSAGKSSFANALLGESYLPVSPHPTTAAINRIMAPERAEDHGRALVVMKTREELLDDLSDACELLGLKDPALGRWRSEVRALTPDRIHPSGRAHYSFLRAADRGFDQAESLLGTETLAEPEEFRLYAADESQACFVKRIDLYIDSEWTRQGIVLVDTPGADSVHARHTGVTFDYMKNADALVFVTYYNHAFSRADRQFLSQLGRVKGSDAVDKTFFIVNAADLADSEEECRGVTSHLEERLRGEGILQPRIYPVSSLQALQRKQSGEFDTHQESTEASLDRFADFERELMHFAAEELAGLAAAAADREIESARERLNEWTREANQGEQERLSRLEGLEHSLVKAEEMIRSAGAADKQAELVREIRELLFHVRQRIEFRFNAWFAESFNPALLHGGSTDLKASFLACGRELSRMIAREVENELLATGLRIEKAGQRMLRAALDDVRGRLTELGAPFDLIGQGGSGDWETLKVAEVQLGTALDWTSLWPMFKSPKVFFEQRGREAVREAALTRFREALQHITDSRLPEFEAFYGDQLTAKLMKEAEELMQRAGDAAEGIRMSLSGAPDTELWQQIENQLEHILASK</sequence>
<feature type="coiled-coil region" evidence="6">
    <location>
        <begin position="311"/>
        <end position="349"/>
    </location>
</feature>
<proteinExistence type="predicted"/>
<feature type="coiled-coil region" evidence="6">
    <location>
        <begin position="989"/>
        <end position="1016"/>
    </location>
</feature>
<dbReference type="EMBL" id="BMLN01000008">
    <property type="protein sequence ID" value="GGO04083.1"/>
    <property type="molecule type" value="Genomic_DNA"/>
</dbReference>
<dbReference type="Pfam" id="PF00350">
    <property type="entry name" value="Dynamin_N"/>
    <property type="match status" value="2"/>
</dbReference>
<dbReference type="Proteomes" id="UP000606653">
    <property type="component" value="Unassembled WGS sequence"/>
</dbReference>
<evidence type="ECO:0000256" key="3">
    <source>
        <dbReference type="ARBA" id="ARBA00022801"/>
    </source>
</evidence>
<dbReference type="InterPro" id="IPR027094">
    <property type="entry name" value="Mitofusin_fam"/>
</dbReference>
<name>A0ABQ2L5F2_9BACL</name>
<reference evidence="9" key="1">
    <citation type="journal article" date="2019" name="Int. J. Syst. Evol. Microbiol.">
        <title>The Global Catalogue of Microorganisms (GCM) 10K type strain sequencing project: providing services to taxonomists for standard genome sequencing and annotation.</title>
        <authorList>
            <consortium name="The Broad Institute Genomics Platform"/>
            <consortium name="The Broad Institute Genome Sequencing Center for Infectious Disease"/>
            <person name="Wu L."/>
            <person name="Ma J."/>
        </authorList>
    </citation>
    <scope>NUCLEOTIDE SEQUENCE [LARGE SCALE GENOMIC DNA]</scope>
    <source>
        <strain evidence="9">CGMCC 1.6964</strain>
    </source>
</reference>
<evidence type="ECO:0000259" key="7">
    <source>
        <dbReference type="Pfam" id="PF00350"/>
    </source>
</evidence>
<keyword evidence="2" id="KW-0547">Nucleotide-binding</keyword>
<keyword evidence="6" id="KW-0175">Coiled coil</keyword>
<organism evidence="8 9">
    <name type="scientific">Saccharibacillus kuerlensis</name>
    <dbReference type="NCBI Taxonomy" id="459527"/>
    <lineage>
        <taxon>Bacteria</taxon>
        <taxon>Bacillati</taxon>
        <taxon>Bacillota</taxon>
        <taxon>Bacilli</taxon>
        <taxon>Bacillales</taxon>
        <taxon>Paenibacillaceae</taxon>
        <taxon>Saccharibacillus</taxon>
    </lineage>
</organism>
<dbReference type="SUPFAM" id="SSF52540">
    <property type="entry name" value="P-loop containing nucleoside triphosphate hydrolases"/>
    <property type="match status" value="2"/>
</dbReference>
<dbReference type="InterPro" id="IPR045063">
    <property type="entry name" value="Dynamin_N"/>
</dbReference>
<dbReference type="PANTHER" id="PTHR10465">
    <property type="entry name" value="TRANSMEMBRANE GTPASE FZO1"/>
    <property type="match status" value="1"/>
</dbReference>
<evidence type="ECO:0000256" key="1">
    <source>
        <dbReference type="ARBA" id="ARBA00004370"/>
    </source>
</evidence>
<evidence type="ECO:0000256" key="5">
    <source>
        <dbReference type="ARBA" id="ARBA00023136"/>
    </source>
</evidence>
<comment type="caution">
    <text evidence="8">The sequence shown here is derived from an EMBL/GenBank/DDBJ whole genome shotgun (WGS) entry which is preliminary data.</text>
</comment>
<keyword evidence="9" id="KW-1185">Reference proteome</keyword>
<evidence type="ECO:0000256" key="2">
    <source>
        <dbReference type="ARBA" id="ARBA00022741"/>
    </source>
</evidence>
<dbReference type="RefSeq" id="WP_018976458.1">
    <property type="nucleotide sequence ID" value="NZ_BMLN01000008.1"/>
</dbReference>
<dbReference type="CDD" id="cd09912">
    <property type="entry name" value="DLP_2"/>
    <property type="match status" value="2"/>
</dbReference>
<accession>A0ABQ2L5F2</accession>
<evidence type="ECO:0000313" key="8">
    <source>
        <dbReference type="EMBL" id="GGO04083.1"/>
    </source>
</evidence>